<evidence type="ECO:0000256" key="5">
    <source>
        <dbReference type="ARBA" id="ARBA00022750"/>
    </source>
</evidence>
<dbReference type="PRINTS" id="PR00781">
    <property type="entry name" value="LIPOSIGPTASE"/>
</dbReference>
<dbReference type="GO" id="GO:0005886">
    <property type="term" value="C:plasma membrane"/>
    <property type="evidence" value="ECO:0007669"/>
    <property type="project" value="UniProtKB-SubCell"/>
</dbReference>
<dbReference type="OrthoDB" id="9810259at2"/>
<dbReference type="AlphaFoldDB" id="A0A317EL64"/>
<evidence type="ECO:0000256" key="3">
    <source>
        <dbReference type="ARBA" id="ARBA00022670"/>
    </source>
</evidence>
<evidence type="ECO:0000256" key="9">
    <source>
        <dbReference type="HAMAP-Rule" id="MF_00161"/>
    </source>
</evidence>
<comment type="caution">
    <text evidence="12">The sequence shown here is derived from an EMBL/GenBank/DDBJ whole genome shotgun (WGS) entry which is preliminary data.</text>
</comment>
<comment type="function">
    <text evidence="9 10">This protein specifically catalyzes the removal of signal peptides from prolipoproteins.</text>
</comment>
<keyword evidence="8 9" id="KW-0472">Membrane</keyword>
<dbReference type="UniPathway" id="UPA00665"/>
<keyword evidence="3 9" id="KW-0645">Protease</keyword>
<feature type="transmembrane region" description="Helical" evidence="9">
    <location>
        <begin position="145"/>
        <end position="165"/>
    </location>
</feature>
<accession>A0A317EL64</accession>
<dbReference type="NCBIfam" id="TIGR00077">
    <property type="entry name" value="lspA"/>
    <property type="match status" value="1"/>
</dbReference>
<feature type="active site" evidence="9">
    <location>
        <position position="135"/>
    </location>
</feature>
<dbReference type="EC" id="3.4.23.36" evidence="9"/>
<keyword evidence="4 9" id="KW-0812">Transmembrane</keyword>
<sequence>MPTIRACATAATMWSPMAERRLRLFGLVLFAAILVSDRLLKEFLVPLLNGQDPIVVTPFFNLVMVWNRGVSFGLFQQGDDIGRYLLTGFAIIVGLFLLVWMLRSHTRLAVTGLAMVAAGALGNAYDRIVFGAVADFLDFHLSGYHFWAFNVADSGITIGVGLLLLDAFRARPDSVAASKEQ</sequence>
<dbReference type="Proteomes" id="UP000245461">
    <property type="component" value="Unassembled WGS sequence"/>
</dbReference>
<comment type="catalytic activity">
    <reaction evidence="9 10">
        <text>Release of signal peptides from bacterial membrane prolipoproteins. Hydrolyzes -Xaa-Yaa-Zaa-|-(S,diacylglyceryl)Cys-, in which Xaa is hydrophobic (preferably Leu), and Yaa (Ala or Ser) and Zaa (Gly or Ala) have small, neutral side chains.</text>
        <dbReference type="EC" id="3.4.23.36"/>
    </reaction>
</comment>
<evidence type="ECO:0000256" key="1">
    <source>
        <dbReference type="ARBA" id="ARBA00006139"/>
    </source>
</evidence>
<dbReference type="EMBL" id="QGLE01000001">
    <property type="protein sequence ID" value="PWR25955.1"/>
    <property type="molecule type" value="Genomic_DNA"/>
</dbReference>
<evidence type="ECO:0000256" key="6">
    <source>
        <dbReference type="ARBA" id="ARBA00022801"/>
    </source>
</evidence>
<evidence type="ECO:0000256" key="7">
    <source>
        <dbReference type="ARBA" id="ARBA00022989"/>
    </source>
</evidence>
<protein>
    <recommendedName>
        <fullName evidence="9">Lipoprotein signal peptidase</fullName>
        <ecNumber evidence="9">3.4.23.36</ecNumber>
    </recommendedName>
    <alternativeName>
        <fullName evidence="9">Prolipoprotein signal peptidase</fullName>
    </alternativeName>
    <alternativeName>
        <fullName evidence="9">Signal peptidase II</fullName>
        <shortName evidence="9">SPase II</shortName>
    </alternativeName>
</protein>
<keyword evidence="6 9" id="KW-0378">Hydrolase</keyword>
<comment type="similarity">
    <text evidence="1 9 11">Belongs to the peptidase A8 family.</text>
</comment>
<dbReference type="GO" id="GO:0004190">
    <property type="term" value="F:aspartic-type endopeptidase activity"/>
    <property type="evidence" value="ECO:0007669"/>
    <property type="project" value="UniProtKB-UniRule"/>
</dbReference>
<name>A0A317EL64_9PROT</name>
<keyword evidence="5 9" id="KW-0064">Aspartyl protease</keyword>
<feature type="transmembrane region" description="Helical" evidence="9">
    <location>
        <begin position="22"/>
        <end position="40"/>
    </location>
</feature>
<evidence type="ECO:0000313" key="13">
    <source>
        <dbReference type="Proteomes" id="UP000245461"/>
    </source>
</evidence>
<evidence type="ECO:0000256" key="4">
    <source>
        <dbReference type="ARBA" id="ARBA00022692"/>
    </source>
</evidence>
<dbReference type="GO" id="GO:0006508">
    <property type="term" value="P:proteolysis"/>
    <property type="evidence" value="ECO:0007669"/>
    <property type="project" value="UniProtKB-KW"/>
</dbReference>
<evidence type="ECO:0000256" key="2">
    <source>
        <dbReference type="ARBA" id="ARBA00022475"/>
    </source>
</evidence>
<evidence type="ECO:0000256" key="11">
    <source>
        <dbReference type="RuleBase" id="RU004181"/>
    </source>
</evidence>
<keyword evidence="7 9" id="KW-1133">Transmembrane helix</keyword>
<organism evidence="12 13">
    <name type="scientific">Zavarzinia aquatilis</name>
    <dbReference type="NCBI Taxonomy" id="2211142"/>
    <lineage>
        <taxon>Bacteria</taxon>
        <taxon>Pseudomonadati</taxon>
        <taxon>Pseudomonadota</taxon>
        <taxon>Alphaproteobacteria</taxon>
        <taxon>Rhodospirillales</taxon>
        <taxon>Zavarziniaceae</taxon>
        <taxon>Zavarzinia</taxon>
    </lineage>
</organism>
<reference evidence="12 13" key="1">
    <citation type="submission" date="2018-05" db="EMBL/GenBank/DDBJ databases">
        <title>Zavarzinia sp. HR-AS.</title>
        <authorList>
            <person name="Lee Y."/>
            <person name="Jeon C.O."/>
        </authorList>
    </citation>
    <scope>NUCLEOTIDE SEQUENCE [LARGE SCALE GENOMIC DNA]</scope>
    <source>
        <strain evidence="12 13">HR-AS</strain>
    </source>
</reference>
<comment type="subcellular location">
    <subcellularLocation>
        <location evidence="9">Cell membrane</location>
        <topology evidence="9">Multi-pass membrane protein</topology>
    </subcellularLocation>
</comment>
<keyword evidence="2 9" id="KW-1003">Cell membrane</keyword>
<evidence type="ECO:0000256" key="10">
    <source>
        <dbReference type="RuleBase" id="RU000594"/>
    </source>
</evidence>
<evidence type="ECO:0000256" key="8">
    <source>
        <dbReference type="ARBA" id="ARBA00023136"/>
    </source>
</evidence>
<dbReference type="PANTHER" id="PTHR33695">
    <property type="entry name" value="LIPOPROTEIN SIGNAL PEPTIDASE"/>
    <property type="match status" value="1"/>
</dbReference>
<feature type="transmembrane region" description="Helical" evidence="9">
    <location>
        <begin position="108"/>
        <end position="125"/>
    </location>
</feature>
<dbReference type="Pfam" id="PF01252">
    <property type="entry name" value="Peptidase_A8"/>
    <property type="match status" value="1"/>
</dbReference>
<dbReference type="PANTHER" id="PTHR33695:SF1">
    <property type="entry name" value="LIPOPROTEIN SIGNAL PEPTIDASE"/>
    <property type="match status" value="1"/>
</dbReference>
<dbReference type="HAMAP" id="MF_00161">
    <property type="entry name" value="LspA"/>
    <property type="match status" value="1"/>
</dbReference>
<proteinExistence type="inferred from homology"/>
<feature type="transmembrane region" description="Helical" evidence="9">
    <location>
        <begin position="81"/>
        <end position="101"/>
    </location>
</feature>
<dbReference type="PROSITE" id="PS00855">
    <property type="entry name" value="SPASE_II"/>
    <property type="match status" value="1"/>
</dbReference>
<keyword evidence="13" id="KW-1185">Reference proteome</keyword>
<dbReference type="InterPro" id="IPR001872">
    <property type="entry name" value="Peptidase_A8"/>
</dbReference>
<feature type="active site" evidence="9">
    <location>
        <position position="153"/>
    </location>
</feature>
<comment type="pathway">
    <text evidence="9">Protein modification; lipoprotein biosynthesis (signal peptide cleavage).</text>
</comment>
<gene>
    <name evidence="9 12" type="primary">lspA</name>
    <name evidence="12" type="ORF">DKG74_03120</name>
</gene>
<evidence type="ECO:0000313" key="12">
    <source>
        <dbReference type="EMBL" id="PWR25955.1"/>
    </source>
</evidence>